<proteinExistence type="predicted"/>
<evidence type="ECO:0000313" key="2">
    <source>
        <dbReference type="EMBL" id="EGU87639.1"/>
    </source>
</evidence>
<accession>F9F5X0</accession>
<keyword evidence="1" id="KW-0732">Signal</keyword>
<protein>
    <submittedName>
        <fullName evidence="2">Uncharacterized protein</fullName>
    </submittedName>
</protein>
<gene>
    <name evidence="2" type="ORF">FOXB_01795</name>
</gene>
<feature type="signal peptide" evidence="1">
    <location>
        <begin position="1"/>
        <end position="17"/>
    </location>
</feature>
<name>F9F5X0_FUSOF</name>
<reference evidence="2" key="1">
    <citation type="journal article" date="2012" name="Mol. Plant Microbe Interact.">
        <title>A highly conserved effector in Fusarium oxysporum is required for full virulence on Arabidopsis.</title>
        <authorList>
            <person name="Thatcher L.F."/>
            <person name="Gardiner D.M."/>
            <person name="Kazan K."/>
            <person name="Manners J."/>
        </authorList>
    </citation>
    <scope>NUCLEOTIDE SEQUENCE [LARGE SCALE GENOMIC DNA]</scope>
    <source>
        <strain evidence="2">Fo5176</strain>
    </source>
</reference>
<dbReference type="AlphaFoldDB" id="F9F5X0"/>
<sequence length="81" mass="9021">MAILLHLIIDVSGETAARWIAVWTDTGWDILSASLQDHIAEMVQREALNRVDAEEAILMLDLRDYIPNAAQYAQPSATTLN</sequence>
<evidence type="ECO:0000256" key="1">
    <source>
        <dbReference type="SAM" id="SignalP"/>
    </source>
</evidence>
<dbReference type="EMBL" id="AFQF01000625">
    <property type="protein sequence ID" value="EGU87639.1"/>
    <property type="molecule type" value="Genomic_DNA"/>
</dbReference>
<organism evidence="2">
    <name type="scientific">Fusarium oxysporum (strain Fo5176)</name>
    <name type="common">Fusarium vascular wilt</name>
    <dbReference type="NCBI Taxonomy" id="660025"/>
    <lineage>
        <taxon>Eukaryota</taxon>
        <taxon>Fungi</taxon>
        <taxon>Dikarya</taxon>
        <taxon>Ascomycota</taxon>
        <taxon>Pezizomycotina</taxon>
        <taxon>Sordariomycetes</taxon>
        <taxon>Hypocreomycetidae</taxon>
        <taxon>Hypocreales</taxon>
        <taxon>Nectriaceae</taxon>
        <taxon>Fusarium</taxon>
        <taxon>Fusarium oxysporum species complex</taxon>
    </lineage>
</organism>
<comment type="caution">
    <text evidence="2">The sequence shown here is derived from an EMBL/GenBank/DDBJ whole genome shotgun (WGS) entry which is preliminary data.</text>
</comment>
<feature type="chain" id="PRO_5003382848" evidence="1">
    <location>
        <begin position="18"/>
        <end position="81"/>
    </location>
</feature>